<dbReference type="Proteomes" id="UP000247702">
    <property type="component" value="Unassembled WGS sequence"/>
</dbReference>
<evidence type="ECO:0000256" key="2">
    <source>
        <dbReference type="ARBA" id="ARBA00007312"/>
    </source>
</evidence>
<name>A0A2Z6SJK1_9GLOM</name>
<dbReference type="InterPro" id="IPR009346">
    <property type="entry name" value="GRIM-19"/>
</dbReference>
<keyword evidence="8 11" id="KW-1133">Transmembrane helix</keyword>
<reference evidence="13" key="2">
    <citation type="submission" date="2019-10" db="EMBL/GenBank/DDBJ databases">
        <title>Conservation and host-specific expression of non-tandemly repeated heterogenous ribosome RNA gene in arbuscular mycorrhizal fungi.</title>
        <authorList>
            <person name="Maeda T."/>
            <person name="Kobayashi Y."/>
            <person name="Nakagawa T."/>
            <person name="Ezawa T."/>
            <person name="Yamaguchi K."/>
            <person name="Bino T."/>
            <person name="Nishimoto Y."/>
            <person name="Shigenobu S."/>
            <person name="Kawaguchi M."/>
        </authorList>
    </citation>
    <scope>NUCLEOTIDE SEQUENCE</scope>
    <source>
        <strain evidence="13">HR1</strain>
    </source>
</reference>
<evidence type="ECO:0000256" key="8">
    <source>
        <dbReference type="ARBA" id="ARBA00022989"/>
    </source>
</evidence>
<comment type="similarity">
    <text evidence="2 11">Belongs to the complex I NDUFA13 subunit family.</text>
</comment>
<dbReference type="PANTHER" id="PTHR12966">
    <property type="entry name" value="NADH DEHYDROGENASE UBIQUINONE 1 ALPHA SUBCOMPLEX SUBUNIT 13"/>
    <property type="match status" value="1"/>
</dbReference>
<keyword evidence="10 11" id="KW-0472">Membrane</keyword>
<accession>A0A2Z6SJK1</accession>
<sequence>MLLYFNSYNKFMMASTPKTQDLPRPGGFPSIQYKRNLPRRGPSGLTLLTGITAISALGFYWMTQTILESRELKREKNWSRIHLIPMLQAEFDRDTYRRTQASLQREAEIMKDVPDWKVGESVYNSKRYVPPSVFVLPEK</sequence>
<evidence type="ECO:0000256" key="7">
    <source>
        <dbReference type="ARBA" id="ARBA00022982"/>
    </source>
</evidence>
<keyword evidence="14" id="KW-1185">Reference proteome</keyword>
<evidence type="ECO:0000256" key="11">
    <source>
        <dbReference type="RuleBase" id="RU368034"/>
    </source>
</evidence>
<reference evidence="12 14" key="1">
    <citation type="submission" date="2017-11" db="EMBL/GenBank/DDBJ databases">
        <title>The genome of Rhizophagus clarus HR1 reveals common genetic basis of auxotrophy among arbuscular mycorrhizal fungi.</title>
        <authorList>
            <person name="Kobayashi Y."/>
        </authorList>
    </citation>
    <scope>NUCLEOTIDE SEQUENCE [LARGE SCALE GENOMIC DNA]</scope>
    <source>
        <strain evidence="12 14">HR1</strain>
    </source>
</reference>
<gene>
    <name evidence="13" type="ORF">RCL2_000016000</name>
    <name evidence="12" type="ORF">RclHR1_06800011</name>
</gene>
<keyword evidence="6 11" id="KW-0999">Mitochondrion inner membrane</keyword>
<comment type="subcellular location">
    <subcellularLocation>
        <location evidence="1 11">Mitochondrion inner membrane</location>
        <topology evidence="1 11">Single-pass membrane protein</topology>
        <orientation evidence="1 11">Matrix side</orientation>
    </subcellularLocation>
</comment>
<keyword evidence="3 11" id="KW-0813">Transport</keyword>
<dbReference type="GO" id="GO:0045271">
    <property type="term" value="C:respiratory chain complex I"/>
    <property type="evidence" value="ECO:0007669"/>
    <property type="project" value="UniProtKB-UniRule"/>
</dbReference>
<dbReference type="STRING" id="94130.A0A2Z6SJK1"/>
<dbReference type="OrthoDB" id="3308at2759"/>
<comment type="function">
    <text evidence="11">Complex I functions in the transfer of electrons from NADH to the respiratory chain. Accessory subunit of the mitochondrial membrane respiratory chain NADH dehydrogenase (Complex I), that is believed not to be involved in catalysis.</text>
</comment>
<evidence type="ECO:0000256" key="9">
    <source>
        <dbReference type="ARBA" id="ARBA00023128"/>
    </source>
</evidence>
<keyword evidence="9 11" id="KW-0496">Mitochondrion</keyword>
<proteinExistence type="inferred from homology"/>
<evidence type="ECO:0000256" key="1">
    <source>
        <dbReference type="ARBA" id="ARBA00004298"/>
    </source>
</evidence>
<feature type="transmembrane region" description="Helical" evidence="11">
    <location>
        <begin position="44"/>
        <end position="62"/>
    </location>
</feature>
<evidence type="ECO:0000313" key="13">
    <source>
        <dbReference type="EMBL" id="GES72600.1"/>
    </source>
</evidence>
<keyword evidence="5 11" id="KW-0812">Transmembrane</keyword>
<comment type="caution">
    <text evidence="12">The sequence shown here is derived from an EMBL/GenBank/DDBJ whole genome shotgun (WGS) entry which is preliminary data.</text>
</comment>
<evidence type="ECO:0000256" key="3">
    <source>
        <dbReference type="ARBA" id="ARBA00022448"/>
    </source>
</evidence>
<keyword evidence="4 11" id="KW-0679">Respiratory chain</keyword>
<evidence type="ECO:0000313" key="12">
    <source>
        <dbReference type="EMBL" id="GBC06407.1"/>
    </source>
</evidence>
<evidence type="ECO:0000256" key="6">
    <source>
        <dbReference type="ARBA" id="ARBA00022792"/>
    </source>
</evidence>
<evidence type="ECO:0000256" key="4">
    <source>
        <dbReference type="ARBA" id="ARBA00022660"/>
    </source>
</evidence>
<dbReference type="EMBL" id="BEXD01004071">
    <property type="protein sequence ID" value="GBC06407.1"/>
    <property type="molecule type" value="Genomic_DNA"/>
</dbReference>
<evidence type="ECO:0000256" key="10">
    <source>
        <dbReference type="ARBA" id="ARBA00023136"/>
    </source>
</evidence>
<evidence type="ECO:0000256" key="5">
    <source>
        <dbReference type="ARBA" id="ARBA00022692"/>
    </source>
</evidence>
<dbReference type="Proteomes" id="UP000615446">
    <property type="component" value="Unassembled WGS sequence"/>
</dbReference>
<dbReference type="AlphaFoldDB" id="A0A2Z6SJK1"/>
<evidence type="ECO:0000313" key="14">
    <source>
        <dbReference type="Proteomes" id="UP000247702"/>
    </source>
</evidence>
<organism evidence="12 14">
    <name type="scientific">Rhizophagus clarus</name>
    <dbReference type="NCBI Taxonomy" id="94130"/>
    <lineage>
        <taxon>Eukaryota</taxon>
        <taxon>Fungi</taxon>
        <taxon>Fungi incertae sedis</taxon>
        <taxon>Mucoromycota</taxon>
        <taxon>Glomeromycotina</taxon>
        <taxon>Glomeromycetes</taxon>
        <taxon>Glomerales</taxon>
        <taxon>Glomeraceae</taxon>
        <taxon>Rhizophagus</taxon>
    </lineage>
</organism>
<dbReference type="EMBL" id="BLAL01000004">
    <property type="protein sequence ID" value="GES72600.1"/>
    <property type="molecule type" value="Genomic_DNA"/>
</dbReference>
<protein>
    <recommendedName>
        <fullName evidence="11">NADH dehydrogenase [ubiquinone] 1 alpha subcomplex subunit 13</fullName>
    </recommendedName>
</protein>
<dbReference type="GO" id="GO:0005743">
    <property type="term" value="C:mitochondrial inner membrane"/>
    <property type="evidence" value="ECO:0007669"/>
    <property type="project" value="UniProtKB-SubCell"/>
</dbReference>
<dbReference type="PANTHER" id="PTHR12966:SF0">
    <property type="entry name" value="NADH DEHYDROGENASE [UBIQUINONE] 1 ALPHA SUBCOMPLEX SUBUNIT 13"/>
    <property type="match status" value="1"/>
</dbReference>
<dbReference type="Pfam" id="PF06212">
    <property type="entry name" value="GRIM-19"/>
    <property type="match status" value="1"/>
</dbReference>
<keyword evidence="7 11" id="KW-0249">Electron transport</keyword>